<organism evidence="2">
    <name type="scientific">Anopheles braziliensis</name>
    <dbReference type="NCBI Taxonomy" id="58242"/>
    <lineage>
        <taxon>Eukaryota</taxon>
        <taxon>Metazoa</taxon>
        <taxon>Ecdysozoa</taxon>
        <taxon>Arthropoda</taxon>
        <taxon>Hexapoda</taxon>
        <taxon>Insecta</taxon>
        <taxon>Pterygota</taxon>
        <taxon>Neoptera</taxon>
        <taxon>Endopterygota</taxon>
        <taxon>Diptera</taxon>
        <taxon>Nematocera</taxon>
        <taxon>Culicoidea</taxon>
        <taxon>Culicidae</taxon>
        <taxon>Anophelinae</taxon>
        <taxon>Anopheles</taxon>
    </lineage>
</organism>
<accession>A0A2M3ZTS8</accession>
<dbReference type="EMBL" id="GGFM01011226">
    <property type="protein sequence ID" value="MBW31977.1"/>
    <property type="molecule type" value="Transcribed_RNA"/>
</dbReference>
<dbReference type="AlphaFoldDB" id="A0A2M3ZTS8"/>
<evidence type="ECO:0000256" key="1">
    <source>
        <dbReference type="SAM" id="SignalP"/>
    </source>
</evidence>
<protein>
    <submittedName>
        <fullName evidence="2">Putative secreted peptide</fullName>
    </submittedName>
</protein>
<proteinExistence type="predicted"/>
<name>A0A2M3ZTS8_9DIPT</name>
<sequence>MQPITVAPVPVVVVVVVVTATAVPAATPTPATGLPTPPVATVSAIVMDRERRALEEADLGPMMARMRCAWSAWSEWSA</sequence>
<feature type="chain" id="PRO_5014960475" evidence="1">
    <location>
        <begin position="26"/>
        <end position="78"/>
    </location>
</feature>
<reference evidence="2" key="1">
    <citation type="submission" date="2018-01" db="EMBL/GenBank/DDBJ databases">
        <title>An insight into the sialome of Amazonian anophelines.</title>
        <authorList>
            <person name="Ribeiro J.M."/>
            <person name="Scarpassa V."/>
            <person name="Calvo E."/>
        </authorList>
    </citation>
    <scope>NUCLEOTIDE SEQUENCE</scope>
    <source>
        <tissue evidence="2">Salivary glands</tissue>
    </source>
</reference>
<evidence type="ECO:0000313" key="2">
    <source>
        <dbReference type="EMBL" id="MBW31977.1"/>
    </source>
</evidence>
<feature type="signal peptide" evidence="1">
    <location>
        <begin position="1"/>
        <end position="25"/>
    </location>
</feature>
<keyword evidence="1" id="KW-0732">Signal</keyword>